<comment type="caution">
    <text evidence="11">The sequence shown here is derived from an EMBL/GenBank/DDBJ whole genome shotgun (WGS) entry which is preliminary data.</text>
</comment>
<keyword evidence="7 9" id="KW-0472">Membrane</keyword>
<evidence type="ECO:0000256" key="5">
    <source>
        <dbReference type="ARBA" id="ARBA00022692"/>
    </source>
</evidence>
<comment type="similarity">
    <text evidence="8">Belongs to the TRAP transporter small permease family.</text>
</comment>
<dbReference type="PANTHER" id="PTHR35011:SF2">
    <property type="entry name" value="2,3-DIKETO-L-GULONATE TRAP TRANSPORTER SMALL PERMEASE PROTEIN YIAM"/>
    <property type="match status" value="1"/>
</dbReference>
<evidence type="ECO:0000256" key="3">
    <source>
        <dbReference type="ARBA" id="ARBA00022475"/>
    </source>
</evidence>
<evidence type="ECO:0000313" key="12">
    <source>
        <dbReference type="Proteomes" id="UP001596143"/>
    </source>
</evidence>
<name>A0ABW0U5K0_9BACI</name>
<feature type="transmembrane region" description="Helical" evidence="9">
    <location>
        <begin position="12"/>
        <end position="38"/>
    </location>
</feature>
<keyword evidence="2" id="KW-0813">Transport</keyword>
<evidence type="ECO:0000256" key="8">
    <source>
        <dbReference type="ARBA" id="ARBA00038436"/>
    </source>
</evidence>
<dbReference type="RefSeq" id="WP_270896090.1">
    <property type="nucleotide sequence ID" value="NZ_JBHSPF010000025.1"/>
</dbReference>
<accession>A0ABW0U5K0</accession>
<feature type="transmembrane region" description="Helical" evidence="9">
    <location>
        <begin position="50"/>
        <end position="67"/>
    </location>
</feature>
<keyword evidence="6 9" id="KW-1133">Transmembrane helix</keyword>
<feature type="domain" description="Tripartite ATP-independent periplasmic transporters DctQ component" evidence="10">
    <location>
        <begin position="26"/>
        <end position="158"/>
    </location>
</feature>
<dbReference type="PANTHER" id="PTHR35011">
    <property type="entry name" value="2,3-DIKETO-L-GULONATE TRAP TRANSPORTER SMALL PERMEASE PROTEIN YIAM"/>
    <property type="match status" value="1"/>
</dbReference>
<evidence type="ECO:0000256" key="4">
    <source>
        <dbReference type="ARBA" id="ARBA00022519"/>
    </source>
</evidence>
<evidence type="ECO:0000256" key="1">
    <source>
        <dbReference type="ARBA" id="ARBA00004429"/>
    </source>
</evidence>
<keyword evidence="5 9" id="KW-0812">Transmembrane</keyword>
<evidence type="ECO:0000259" key="10">
    <source>
        <dbReference type="Pfam" id="PF04290"/>
    </source>
</evidence>
<sequence>MNVIKKLSDIVFIVEKVLAVFFGTVMFLSLFLGFLYRYVFTSPLQWSSEVAIFSLIWLTLIGASMGVKTGQTAVITMFVDRFYGKRSYQWLLALSFFIIVVFSIYVLYLCYHWLSSPNIFIQSSSAMGMPMIYPYLSIPIGFLFLLIHGLCKFFEAWKYPDGEV</sequence>
<protein>
    <submittedName>
        <fullName evidence="11">TRAP transporter small permease</fullName>
    </submittedName>
</protein>
<evidence type="ECO:0000256" key="9">
    <source>
        <dbReference type="SAM" id="Phobius"/>
    </source>
</evidence>
<proteinExistence type="inferred from homology"/>
<gene>
    <name evidence="11" type="ORF">ACFPTR_07100</name>
</gene>
<evidence type="ECO:0000313" key="11">
    <source>
        <dbReference type="EMBL" id="MFC5628663.1"/>
    </source>
</evidence>
<keyword evidence="12" id="KW-1185">Reference proteome</keyword>
<dbReference type="Proteomes" id="UP001596143">
    <property type="component" value="Unassembled WGS sequence"/>
</dbReference>
<dbReference type="InterPro" id="IPR007387">
    <property type="entry name" value="TRAP_DctQ"/>
</dbReference>
<dbReference type="Pfam" id="PF04290">
    <property type="entry name" value="DctQ"/>
    <property type="match status" value="1"/>
</dbReference>
<keyword evidence="3" id="KW-1003">Cell membrane</keyword>
<reference evidence="12" key="1">
    <citation type="journal article" date="2019" name="Int. J. Syst. Evol. Microbiol.">
        <title>The Global Catalogue of Microorganisms (GCM) 10K type strain sequencing project: providing services to taxonomists for standard genome sequencing and annotation.</title>
        <authorList>
            <consortium name="The Broad Institute Genomics Platform"/>
            <consortium name="The Broad Institute Genome Sequencing Center for Infectious Disease"/>
            <person name="Wu L."/>
            <person name="Ma J."/>
        </authorList>
    </citation>
    <scope>NUCLEOTIDE SEQUENCE [LARGE SCALE GENOMIC DNA]</scope>
    <source>
        <strain evidence="12">CGMCC 1.15790</strain>
    </source>
</reference>
<organism evidence="11 12">
    <name type="scientific">Aliibacillus thermotolerans</name>
    <dbReference type="NCBI Taxonomy" id="1834418"/>
    <lineage>
        <taxon>Bacteria</taxon>
        <taxon>Bacillati</taxon>
        <taxon>Bacillota</taxon>
        <taxon>Bacilli</taxon>
        <taxon>Bacillales</taxon>
        <taxon>Bacillaceae</taxon>
        <taxon>Aliibacillus</taxon>
    </lineage>
</organism>
<evidence type="ECO:0000256" key="2">
    <source>
        <dbReference type="ARBA" id="ARBA00022448"/>
    </source>
</evidence>
<keyword evidence="4" id="KW-0997">Cell inner membrane</keyword>
<comment type="subcellular location">
    <subcellularLocation>
        <location evidence="1">Cell inner membrane</location>
        <topology evidence="1">Multi-pass membrane protein</topology>
    </subcellularLocation>
</comment>
<feature type="transmembrane region" description="Helical" evidence="9">
    <location>
        <begin position="88"/>
        <end position="111"/>
    </location>
</feature>
<evidence type="ECO:0000256" key="6">
    <source>
        <dbReference type="ARBA" id="ARBA00022989"/>
    </source>
</evidence>
<dbReference type="InterPro" id="IPR055348">
    <property type="entry name" value="DctQ"/>
</dbReference>
<dbReference type="EMBL" id="JBHSPF010000025">
    <property type="protein sequence ID" value="MFC5628663.1"/>
    <property type="molecule type" value="Genomic_DNA"/>
</dbReference>
<feature type="transmembrane region" description="Helical" evidence="9">
    <location>
        <begin position="131"/>
        <end position="151"/>
    </location>
</feature>
<evidence type="ECO:0000256" key="7">
    <source>
        <dbReference type="ARBA" id="ARBA00023136"/>
    </source>
</evidence>